<dbReference type="EMBL" id="QGTR01000002">
    <property type="protein sequence ID" value="PWW02229.1"/>
    <property type="molecule type" value="Genomic_DNA"/>
</dbReference>
<reference evidence="2 3" key="1">
    <citation type="submission" date="2018-05" db="EMBL/GenBank/DDBJ databases">
        <title>Genomic Encyclopedia of Type Strains, Phase IV (KMG-IV): sequencing the most valuable type-strain genomes for metagenomic binning, comparative biology and taxonomic classification.</title>
        <authorList>
            <person name="Goeker M."/>
        </authorList>
    </citation>
    <scope>NUCLEOTIDE SEQUENCE [LARGE SCALE GENOMIC DNA]</scope>
    <source>
        <strain evidence="2 3">DSM 16791</strain>
    </source>
</reference>
<protein>
    <submittedName>
        <fullName evidence="2">Surface antigen</fullName>
    </submittedName>
</protein>
<keyword evidence="3" id="KW-1185">Reference proteome</keyword>
<dbReference type="PIRSF" id="PIRSF002721">
    <property type="entry name" value="Surface_antigen_Rickettsia"/>
    <property type="match status" value="1"/>
</dbReference>
<evidence type="ECO:0000256" key="1">
    <source>
        <dbReference type="SAM" id="SignalP"/>
    </source>
</evidence>
<dbReference type="RefSeq" id="WP_110031926.1">
    <property type="nucleotide sequence ID" value="NZ_QGTR01000002.1"/>
</dbReference>
<gene>
    <name evidence="2" type="ORF">DFR52_102897</name>
</gene>
<keyword evidence="1" id="KW-0732">Signal</keyword>
<proteinExistence type="predicted"/>
<organism evidence="2 3">
    <name type="scientific">Hoeflea marina</name>
    <dbReference type="NCBI Taxonomy" id="274592"/>
    <lineage>
        <taxon>Bacteria</taxon>
        <taxon>Pseudomonadati</taxon>
        <taxon>Pseudomonadota</taxon>
        <taxon>Alphaproteobacteria</taxon>
        <taxon>Hyphomicrobiales</taxon>
        <taxon>Rhizobiaceae</taxon>
        <taxon>Hoeflea</taxon>
    </lineage>
</organism>
<evidence type="ECO:0000313" key="3">
    <source>
        <dbReference type="Proteomes" id="UP000246352"/>
    </source>
</evidence>
<dbReference type="AlphaFoldDB" id="A0A317PPZ9"/>
<dbReference type="Proteomes" id="UP000246352">
    <property type="component" value="Unassembled WGS sequence"/>
</dbReference>
<sequence>MTIPRARQAGLTAVLLALAIPAGCSTGPTSVSPLSFGPLGGGVSQNQQSESILAQLNGGVLPPVALGGLPNADRTRALEAEYRALEATPSGQSVAWKSPDGRASGKVTAATPYQVGQQNCRQYSHSAVLNGASVAGQGAACRNEDGSWTPLT</sequence>
<feature type="chain" id="PRO_5016464350" evidence="1">
    <location>
        <begin position="27"/>
        <end position="152"/>
    </location>
</feature>
<name>A0A317PPZ9_9HYPH</name>
<dbReference type="OrthoDB" id="5402098at2"/>
<evidence type="ECO:0000313" key="2">
    <source>
        <dbReference type="EMBL" id="PWW02229.1"/>
    </source>
</evidence>
<feature type="signal peptide" evidence="1">
    <location>
        <begin position="1"/>
        <end position="26"/>
    </location>
</feature>
<accession>A0A317PPZ9</accession>
<dbReference type="InterPro" id="IPR016364">
    <property type="entry name" value="Surface_antigen_Rickettsia"/>
</dbReference>
<comment type="caution">
    <text evidence="2">The sequence shown here is derived from an EMBL/GenBank/DDBJ whole genome shotgun (WGS) entry which is preliminary data.</text>
</comment>